<dbReference type="Gene3D" id="1.50.10.10">
    <property type="match status" value="1"/>
</dbReference>
<dbReference type="Proteomes" id="UP001239397">
    <property type="component" value="Chromosome"/>
</dbReference>
<evidence type="ECO:0000259" key="3">
    <source>
        <dbReference type="Pfam" id="PF22124"/>
    </source>
</evidence>
<dbReference type="PROSITE" id="PS51318">
    <property type="entry name" value="TAT"/>
    <property type="match status" value="1"/>
</dbReference>
<organism evidence="4 5">
    <name type="scientific">Amycolatopsis mongoliensis</name>
    <dbReference type="NCBI Taxonomy" id="715475"/>
    <lineage>
        <taxon>Bacteria</taxon>
        <taxon>Bacillati</taxon>
        <taxon>Actinomycetota</taxon>
        <taxon>Actinomycetes</taxon>
        <taxon>Pseudonocardiales</taxon>
        <taxon>Pseudonocardiaceae</taxon>
        <taxon>Amycolatopsis</taxon>
    </lineage>
</organism>
<accession>A0A9Y2NKR8</accession>
<keyword evidence="2" id="KW-0732">Signal</keyword>
<dbReference type="SUPFAM" id="SSF48208">
    <property type="entry name" value="Six-hairpin glycosidases"/>
    <property type="match status" value="1"/>
</dbReference>
<dbReference type="GO" id="GO:0005975">
    <property type="term" value="P:carbohydrate metabolic process"/>
    <property type="evidence" value="ECO:0007669"/>
    <property type="project" value="InterPro"/>
</dbReference>
<dbReference type="InterPro" id="IPR012341">
    <property type="entry name" value="6hp_glycosidase-like_sf"/>
</dbReference>
<keyword evidence="5" id="KW-1185">Reference proteome</keyword>
<evidence type="ECO:0000313" key="5">
    <source>
        <dbReference type="Proteomes" id="UP001239397"/>
    </source>
</evidence>
<dbReference type="KEGG" id="amog:QRX60_46780"/>
<feature type="domain" description="Glycosyl hydrolase family 95 catalytic" evidence="3">
    <location>
        <begin position="302"/>
        <end position="641"/>
    </location>
</feature>
<protein>
    <recommendedName>
        <fullName evidence="3">Glycosyl hydrolase family 95 catalytic domain-containing protein</fullName>
    </recommendedName>
</protein>
<dbReference type="PANTHER" id="PTHR31084:SF0">
    <property type="entry name" value="ALPHA-L-FUCOSIDASE 2"/>
    <property type="match status" value="1"/>
</dbReference>
<evidence type="ECO:0000256" key="1">
    <source>
        <dbReference type="SAM" id="MobiDB-lite"/>
    </source>
</evidence>
<dbReference type="GO" id="GO:0004560">
    <property type="term" value="F:alpha-L-fucosidase activity"/>
    <property type="evidence" value="ECO:0007669"/>
    <property type="project" value="TreeGrafter"/>
</dbReference>
<dbReference type="InterPro" id="IPR008928">
    <property type="entry name" value="6-hairpin_glycosidase_sf"/>
</dbReference>
<sequence>MDAVSRRTVLRSASVVAGAAAFGGLWARAAAPALAAAHPANPHRDVAADARMIWKRLPKNWQEGPFLANGYLGAQVYAGKTPQVLKVMLSHTQVQDQRIQWEAGIGLSRLPIGFLTLTLAGAITAVDWTLDLYNAELGGTITTTQGSVAFSAVVHNDLGVLLVSLTPSAGEAGAAWAFQPLESATTRTVRKPPEYVANPAPELGDGYCAQPMLAGGGYTTAWRERTIGARRLLAATVAYSFPGTTHTADALSAVRKALAANPDALLARHRRWWNDYHARSFVSVPDKQVQRFYWIQLYKIAAATRADGPVVSEWGPWFPEVGNSWTAVWWNLNVQVTYPIVNSSNHPELDAVTETFRRDHANLETSVPPAYRDGDTYALSHPGDWRLRPGGTRSVGVPGTTSKTDQTGNLLWGLHNVWLAYRHHLDRRVLRDVLYPTLAKALNFYRHFLFTGPDGYLHLPLTRSPEYADAADCTYDLSLIRWAARTLVDSARILRLDEPRVPIWQEIGTKLVPYHETATDGVLIGDGVPLAASHRHFSHLLWLYPLREKVWDRAGDRDLMTRTFRHWITDRTAWHGYSYAAASSMSSVMDAPEEALRYLKFFLDRNVVADTELTANTMYREGSNFAVESPITAAQSVVDMLMQGSGGVLKVFPSVSATWRDASIAGLRAEGAFLVDASRRDGKTEFVRVHSEAGEPLVLQHGVTGDVDVRDEHGRRLPWRPAGPGRIAIGLRRGGTAVVTPRGGRGDFAPRDVPALGSAPAWGLPS</sequence>
<dbReference type="InterPro" id="IPR006311">
    <property type="entry name" value="TAT_signal"/>
</dbReference>
<dbReference type="RefSeq" id="WP_285997904.1">
    <property type="nucleotide sequence ID" value="NZ_CP127295.1"/>
</dbReference>
<dbReference type="InterPro" id="IPR054363">
    <property type="entry name" value="GH95_cat"/>
</dbReference>
<dbReference type="EMBL" id="CP127295">
    <property type="protein sequence ID" value="WIY01455.1"/>
    <property type="molecule type" value="Genomic_DNA"/>
</dbReference>
<feature type="signal peptide" evidence="2">
    <location>
        <begin position="1"/>
        <end position="35"/>
    </location>
</feature>
<feature type="region of interest" description="Disordered" evidence="1">
    <location>
        <begin position="742"/>
        <end position="766"/>
    </location>
</feature>
<reference evidence="4 5" key="1">
    <citation type="submission" date="2023-06" db="EMBL/GenBank/DDBJ databases">
        <authorList>
            <person name="Oyuntsetseg B."/>
            <person name="Kim S.B."/>
        </authorList>
    </citation>
    <scope>NUCLEOTIDE SEQUENCE [LARGE SCALE GENOMIC DNA]</scope>
    <source>
        <strain evidence="4 5">4-36</strain>
    </source>
</reference>
<dbReference type="PANTHER" id="PTHR31084">
    <property type="entry name" value="ALPHA-L-FUCOSIDASE 2"/>
    <property type="match status" value="1"/>
</dbReference>
<feature type="chain" id="PRO_5040942573" description="Glycosyl hydrolase family 95 catalytic domain-containing protein" evidence="2">
    <location>
        <begin position="36"/>
        <end position="766"/>
    </location>
</feature>
<dbReference type="Pfam" id="PF22124">
    <property type="entry name" value="Glyco_hydro_95_cat"/>
    <property type="match status" value="1"/>
</dbReference>
<proteinExistence type="predicted"/>
<evidence type="ECO:0000313" key="4">
    <source>
        <dbReference type="EMBL" id="WIY01455.1"/>
    </source>
</evidence>
<gene>
    <name evidence="4" type="ORF">QRX60_46780</name>
</gene>
<evidence type="ECO:0000256" key="2">
    <source>
        <dbReference type="SAM" id="SignalP"/>
    </source>
</evidence>
<name>A0A9Y2NKR8_9PSEU</name>
<dbReference type="AlphaFoldDB" id="A0A9Y2NKR8"/>